<comment type="caution">
    <text evidence="1">The sequence shown here is derived from an EMBL/GenBank/DDBJ whole genome shotgun (WGS) entry which is preliminary data.</text>
</comment>
<dbReference type="Proteomes" id="UP000258522">
    <property type="component" value="Unassembled WGS sequence"/>
</dbReference>
<proteinExistence type="predicted"/>
<sequence>TLTNATTHFSAEPNNISRLEHTLKRQHQQLGSLRHPTALKLSTGSAFVRDHIRPATIRLPQRTPRRRTLLGTRGRSNSANNQCRSLFGLPQPNEDLLHQQLVGDINREVQRHVGSILSITAGADRLRLGEPSVTRQSVGRNMLSDKWA</sequence>
<dbReference type="EMBL" id="QAYL01000006">
    <property type="protein sequence ID" value="RFD26216.1"/>
    <property type="molecule type" value="Genomic_DNA"/>
</dbReference>
<dbReference type="AlphaFoldDB" id="A0A3E1HID9"/>
<accession>A0A3E1HID9</accession>
<name>A0A3E1HID9_9MYCO</name>
<evidence type="ECO:0000313" key="2">
    <source>
        <dbReference type="Proteomes" id="UP000258522"/>
    </source>
</evidence>
<protein>
    <submittedName>
        <fullName evidence="1">Uncharacterized protein</fullName>
    </submittedName>
</protein>
<gene>
    <name evidence="1" type="ORF">MUBE_04385</name>
</gene>
<feature type="non-terminal residue" evidence="1">
    <location>
        <position position="1"/>
    </location>
</feature>
<reference evidence="1 2" key="1">
    <citation type="submission" date="2018-07" db="EMBL/GenBank/DDBJ databases">
        <title>Whole genome sequence of Mycobacterium uberis.</title>
        <authorList>
            <person name="Benjak A."/>
        </authorList>
    </citation>
    <scope>NUCLEOTIDE SEQUENCE [LARGE SCALE GENOMIC DNA]</scope>
    <source>
        <strain evidence="1 2">Jura</strain>
    </source>
</reference>
<evidence type="ECO:0000313" key="1">
    <source>
        <dbReference type="EMBL" id="RFD26216.1"/>
    </source>
</evidence>
<organism evidence="1 2">
    <name type="scientific">Mycobacterium uberis</name>
    <dbReference type="NCBI Taxonomy" id="2162698"/>
    <lineage>
        <taxon>Bacteria</taxon>
        <taxon>Bacillati</taxon>
        <taxon>Actinomycetota</taxon>
        <taxon>Actinomycetes</taxon>
        <taxon>Mycobacteriales</taxon>
        <taxon>Mycobacteriaceae</taxon>
        <taxon>Mycobacterium</taxon>
    </lineage>
</organism>
<keyword evidence="2" id="KW-1185">Reference proteome</keyword>
<dbReference type="RefSeq" id="WP_207801651.1">
    <property type="nucleotide sequence ID" value="NZ_QAYL01000006.1"/>
</dbReference>